<dbReference type="Gene3D" id="3.30.1490.20">
    <property type="entry name" value="ATP-grasp fold, A domain"/>
    <property type="match status" value="1"/>
</dbReference>
<dbReference type="SUPFAM" id="SSF56059">
    <property type="entry name" value="Glutathione synthetase ATP-binding domain-like"/>
    <property type="match status" value="1"/>
</dbReference>
<dbReference type="InterPro" id="IPR011761">
    <property type="entry name" value="ATP-grasp"/>
</dbReference>
<feature type="domain" description="ATP-grasp" evidence="5">
    <location>
        <begin position="119"/>
        <end position="315"/>
    </location>
</feature>
<accession>A0A285VI85</accession>
<dbReference type="RefSeq" id="WP_097187195.1">
    <property type="nucleotide sequence ID" value="NZ_OBQK01000002.1"/>
</dbReference>
<dbReference type="Proteomes" id="UP000219688">
    <property type="component" value="Unassembled WGS sequence"/>
</dbReference>
<sequence length="409" mass="44782">MVTAAFVAPFLLEATRRFVLSAARVPGVRLAVVTATPADRLDPELREAIAGHWQVADALDPQQVADAVRGLGAQLGPVERLVGILEQLQVPLAQVRDALGIPGMDEETARNVREKARMKTVLGRAGVPCARHRLVTRTEEAIDFLELVGLPVVAKPPDGAGAVATFRLDTWADVDAWLQMARGEAGEAWLLEEFLTGREHTFDSVTIDGETVFSSVADYHPTPLEVLRNPWVQWQVVLPHAVDGPEYREIHRVGPAALAALGVRTSISHMEWFARPDGSVAISEVGARPPGAQLASMIGLAHDVDFFDLWARLMILEEFTRPERSWACGTAYLRGLGRGRVRGVHGLEEVWRELGDLVVDSRLPRPGAPSSTGYEGEGFITVRHRDTDVVREALDLIVSRVRVELVEEA</sequence>
<organism evidence="6 7">
    <name type="scientific">Ornithinimicrobium cerasi</name>
    <dbReference type="NCBI Taxonomy" id="2248773"/>
    <lineage>
        <taxon>Bacteria</taxon>
        <taxon>Bacillati</taxon>
        <taxon>Actinomycetota</taxon>
        <taxon>Actinomycetes</taxon>
        <taxon>Micrococcales</taxon>
        <taxon>Ornithinimicrobiaceae</taxon>
        <taxon>Ornithinimicrobium</taxon>
    </lineage>
</organism>
<keyword evidence="1" id="KW-0436">Ligase</keyword>
<gene>
    <name evidence="6" type="ORF">SAMN05421879_102143</name>
</gene>
<dbReference type="PANTHER" id="PTHR43585">
    <property type="entry name" value="FUMIPYRROLE BIOSYNTHESIS PROTEIN C"/>
    <property type="match status" value="1"/>
</dbReference>
<dbReference type="PANTHER" id="PTHR43585:SF2">
    <property type="entry name" value="ATP-GRASP ENZYME FSQD"/>
    <property type="match status" value="1"/>
</dbReference>
<protein>
    <submittedName>
        <fullName evidence="6">Phosphoribosylglycinamide synthetase, ATP-grasp (A) domain</fullName>
    </submittedName>
</protein>
<dbReference type="AlphaFoldDB" id="A0A285VI85"/>
<evidence type="ECO:0000313" key="7">
    <source>
        <dbReference type="Proteomes" id="UP000219688"/>
    </source>
</evidence>
<keyword evidence="3 4" id="KW-0067">ATP-binding</keyword>
<keyword evidence="2 4" id="KW-0547">Nucleotide-binding</keyword>
<dbReference type="PROSITE" id="PS50975">
    <property type="entry name" value="ATP_GRASP"/>
    <property type="match status" value="1"/>
</dbReference>
<reference evidence="7" key="1">
    <citation type="submission" date="2017-08" db="EMBL/GenBank/DDBJ databases">
        <authorList>
            <person name="Varghese N."/>
            <person name="Submissions S."/>
        </authorList>
    </citation>
    <scope>NUCLEOTIDE SEQUENCE [LARGE SCALE GENOMIC DNA]</scope>
    <source>
        <strain evidence="7">USBA17B2</strain>
    </source>
</reference>
<evidence type="ECO:0000313" key="6">
    <source>
        <dbReference type="EMBL" id="SOC53785.1"/>
    </source>
</evidence>
<keyword evidence="7" id="KW-1185">Reference proteome</keyword>
<dbReference type="SMART" id="SM01209">
    <property type="entry name" value="GARS_A"/>
    <property type="match status" value="1"/>
</dbReference>
<name>A0A285VI85_9MICO</name>
<dbReference type="GO" id="GO:0005524">
    <property type="term" value="F:ATP binding"/>
    <property type="evidence" value="ECO:0007669"/>
    <property type="project" value="UniProtKB-UniRule"/>
</dbReference>
<dbReference type="Gene3D" id="3.40.50.20">
    <property type="match status" value="1"/>
</dbReference>
<dbReference type="InterPro" id="IPR052032">
    <property type="entry name" value="ATP-dep_AA_Ligase"/>
</dbReference>
<dbReference type="Gene3D" id="3.30.470.20">
    <property type="entry name" value="ATP-grasp fold, B domain"/>
    <property type="match status" value="1"/>
</dbReference>
<dbReference type="GO" id="GO:0046872">
    <property type="term" value="F:metal ion binding"/>
    <property type="evidence" value="ECO:0007669"/>
    <property type="project" value="InterPro"/>
</dbReference>
<dbReference type="InterPro" id="IPR013815">
    <property type="entry name" value="ATP_grasp_subdomain_1"/>
</dbReference>
<dbReference type="GO" id="GO:0016874">
    <property type="term" value="F:ligase activity"/>
    <property type="evidence" value="ECO:0007669"/>
    <property type="project" value="UniProtKB-KW"/>
</dbReference>
<evidence type="ECO:0000259" key="5">
    <source>
        <dbReference type="PROSITE" id="PS50975"/>
    </source>
</evidence>
<evidence type="ECO:0000256" key="1">
    <source>
        <dbReference type="ARBA" id="ARBA00022598"/>
    </source>
</evidence>
<proteinExistence type="predicted"/>
<evidence type="ECO:0000256" key="3">
    <source>
        <dbReference type="ARBA" id="ARBA00022840"/>
    </source>
</evidence>
<dbReference type="EMBL" id="OBQK01000002">
    <property type="protein sequence ID" value="SOC53785.1"/>
    <property type="molecule type" value="Genomic_DNA"/>
</dbReference>
<evidence type="ECO:0000256" key="4">
    <source>
        <dbReference type="PROSITE-ProRule" id="PRU00409"/>
    </source>
</evidence>
<evidence type="ECO:0000256" key="2">
    <source>
        <dbReference type="ARBA" id="ARBA00022741"/>
    </source>
</evidence>